<dbReference type="EMBL" id="JBBPFD010000018">
    <property type="protein sequence ID" value="KAK7889196.1"/>
    <property type="molecule type" value="Genomic_DNA"/>
</dbReference>
<keyword evidence="3" id="KW-1185">Reference proteome</keyword>
<evidence type="ECO:0000313" key="2">
    <source>
        <dbReference type="EMBL" id="KAK7889196.1"/>
    </source>
</evidence>
<evidence type="ECO:0000313" key="3">
    <source>
        <dbReference type="Proteomes" id="UP001460270"/>
    </source>
</evidence>
<dbReference type="AlphaFoldDB" id="A0AAW0N0L2"/>
<dbReference type="Proteomes" id="UP001460270">
    <property type="component" value="Unassembled WGS sequence"/>
</dbReference>
<protein>
    <submittedName>
        <fullName evidence="2">Uncharacterized protein</fullName>
    </submittedName>
</protein>
<feature type="compositionally biased region" description="Polar residues" evidence="1">
    <location>
        <begin position="175"/>
        <end position="184"/>
    </location>
</feature>
<reference evidence="3" key="1">
    <citation type="submission" date="2024-04" db="EMBL/GenBank/DDBJ databases">
        <title>Salinicola lusitanus LLJ914,a marine bacterium isolated from the Okinawa Trough.</title>
        <authorList>
            <person name="Li J."/>
        </authorList>
    </citation>
    <scope>NUCLEOTIDE SEQUENCE [LARGE SCALE GENOMIC DNA]</scope>
</reference>
<organism evidence="2 3">
    <name type="scientific">Mugilogobius chulae</name>
    <name type="common">yellowstripe goby</name>
    <dbReference type="NCBI Taxonomy" id="88201"/>
    <lineage>
        <taxon>Eukaryota</taxon>
        <taxon>Metazoa</taxon>
        <taxon>Chordata</taxon>
        <taxon>Craniata</taxon>
        <taxon>Vertebrata</taxon>
        <taxon>Euteleostomi</taxon>
        <taxon>Actinopterygii</taxon>
        <taxon>Neopterygii</taxon>
        <taxon>Teleostei</taxon>
        <taxon>Neoteleostei</taxon>
        <taxon>Acanthomorphata</taxon>
        <taxon>Gobiaria</taxon>
        <taxon>Gobiiformes</taxon>
        <taxon>Gobioidei</taxon>
        <taxon>Gobiidae</taxon>
        <taxon>Gobionellinae</taxon>
        <taxon>Mugilogobius</taxon>
    </lineage>
</organism>
<comment type="caution">
    <text evidence="2">The sequence shown here is derived from an EMBL/GenBank/DDBJ whole genome shotgun (WGS) entry which is preliminary data.</text>
</comment>
<accession>A0AAW0N0L2</accession>
<gene>
    <name evidence="2" type="ORF">WMY93_024756</name>
</gene>
<proteinExistence type="predicted"/>
<feature type="region of interest" description="Disordered" evidence="1">
    <location>
        <begin position="141"/>
        <end position="184"/>
    </location>
</feature>
<name>A0AAW0N0L2_9GOBI</name>
<sequence length="229" mass="26462">MSKKIDVVRALVNKRLTAAAEEIFALVERTIVEYEEELCRSKEENQRKQQLLDSLLSSHNSHRTGVQFEPVRAEEFVPSSDPEEQNSSRHDEDELAFIPDILVKGEDSNLSSLFQQNEQRVESQGRDYRAESQGASVHFRHFEQTEKVQQNNSDSDEEWQSTGNKPIKRKRSETDGNQANHNNTDSLEMILNDSFSDNDNENKRSITSVWRAERCSSAVQSCRNTWRRT</sequence>
<feature type="region of interest" description="Disordered" evidence="1">
    <location>
        <begin position="62"/>
        <end position="93"/>
    </location>
</feature>
<evidence type="ECO:0000256" key="1">
    <source>
        <dbReference type="SAM" id="MobiDB-lite"/>
    </source>
</evidence>